<dbReference type="Gene3D" id="1.10.287.110">
    <property type="entry name" value="DnaJ domain"/>
    <property type="match status" value="1"/>
</dbReference>
<dbReference type="InterPro" id="IPR018253">
    <property type="entry name" value="DnaJ_domain_CS"/>
</dbReference>
<evidence type="ECO:0000256" key="2">
    <source>
        <dbReference type="SAM" id="MobiDB-lite"/>
    </source>
</evidence>
<feature type="compositionally biased region" description="Low complexity" evidence="2">
    <location>
        <begin position="77"/>
        <end position="91"/>
    </location>
</feature>
<dbReference type="InterPro" id="IPR001623">
    <property type="entry name" value="DnaJ_domain"/>
</dbReference>
<evidence type="ECO:0000313" key="5">
    <source>
        <dbReference type="Proteomes" id="UP000657372"/>
    </source>
</evidence>
<dbReference type="EMBL" id="JADOEL010000013">
    <property type="protein sequence ID" value="MBF8178964.1"/>
    <property type="molecule type" value="Genomic_DNA"/>
</dbReference>
<dbReference type="CDD" id="cd10747">
    <property type="entry name" value="DnaJ_C"/>
    <property type="match status" value="1"/>
</dbReference>
<dbReference type="PROSITE" id="PS00636">
    <property type="entry name" value="DNAJ_1"/>
    <property type="match status" value="1"/>
</dbReference>
<sequence length="325" mass="36117">MKFKDHYATLGIPRDATQDAIKNAYRKLARKYHPDVSREMYAEVRFKEVGEAYAILKDTAKRMAYDQEYRPAFSYREASAQRAQEQARPQPGANTRRSAPPEPPPAAKPRAEENFSNILDEMMGRPGSPPPKPRGVHIHGSDQHTKVQIDLEDTFHGTTRNVSMPTYMTDEYGMPIVSKRTLKVSIPKGMRSGQTLRLTGQGFPGTGDGKAGDLYLEIVIRPHRRYRVDGRDIYVDVPLTSDHAEQGTVVHVPTPEGSVQLAIPPGSSIGRKLRLKGKGIPGDPAGDMYAVITKLSQPIHTAVAQKAYRALKAAFDFAPRTDTER</sequence>
<dbReference type="PRINTS" id="PR00625">
    <property type="entry name" value="JDOMAIN"/>
</dbReference>
<dbReference type="Proteomes" id="UP000657372">
    <property type="component" value="Unassembled WGS sequence"/>
</dbReference>
<dbReference type="SMART" id="SM00271">
    <property type="entry name" value="DnaJ"/>
    <property type="match status" value="1"/>
</dbReference>
<gene>
    <name evidence="4" type="ORF">IXC47_14850</name>
</gene>
<protein>
    <submittedName>
        <fullName evidence="4">DnaJ domain-containing protein</fullName>
    </submittedName>
</protein>
<dbReference type="SUPFAM" id="SSF46565">
    <property type="entry name" value="Chaperone J-domain"/>
    <property type="match status" value="1"/>
</dbReference>
<proteinExistence type="predicted"/>
<dbReference type="Pfam" id="PF00226">
    <property type="entry name" value="DnaJ"/>
    <property type="match status" value="1"/>
</dbReference>
<keyword evidence="1" id="KW-0143">Chaperone</keyword>
<comment type="caution">
    <text evidence="4">The sequence shown here is derived from an EMBL/GenBank/DDBJ whole genome shotgun (WGS) entry which is preliminary data.</text>
</comment>
<evidence type="ECO:0000259" key="3">
    <source>
        <dbReference type="PROSITE" id="PS50076"/>
    </source>
</evidence>
<evidence type="ECO:0000313" key="4">
    <source>
        <dbReference type="EMBL" id="MBF8178964.1"/>
    </source>
</evidence>
<dbReference type="PROSITE" id="PS50076">
    <property type="entry name" value="DNAJ_2"/>
    <property type="match status" value="1"/>
</dbReference>
<dbReference type="InterPro" id="IPR008971">
    <property type="entry name" value="HSP40/DnaJ_pept-bd"/>
</dbReference>
<dbReference type="PANTHER" id="PTHR43096:SF52">
    <property type="entry name" value="DNAJ HOMOLOG 1, MITOCHONDRIAL-RELATED"/>
    <property type="match status" value="1"/>
</dbReference>
<organism evidence="4 5">
    <name type="scientific">Herminiimonas contaminans</name>
    <dbReference type="NCBI Taxonomy" id="1111140"/>
    <lineage>
        <taxon>Bacteria</taxon>
        <taxon>Pseudomonadati</taxon>
        <taxon>Pseudomonadota</taxon>
        <taxon>Betaproteobacteria</taxon>
        <taxon>Burkholderiales</taxon>
        <taxon>Oxalobacteraceae</taxon>
        <taxon>Herminiimonas</taxon>
    </lineage>
</organism>
<feature type="domain" description="J" evidence="3">
    <location>
        <begin position="5"/>
        <end position="69"/>
    </location>
</feature>
<dbReference type="RefSeq" id="WP_195876137.1">
    <property type="nucleotide sequence ID" value="NZ_JADOEL010000013.1"/>
</dbReference>
<dbReference type="Pfam" id="PF01556">
    <property type="entry name" value="DnaJ_C"/>
    <property type="match status" value="1"/>
</dbReference>
<dbReference type="CDD" id="cd06257">
    <property type="entry name" value="DnaJ"/>
    <property type="match status" value="1"/>
</dbReference>
<feature type="region of interest" description="Disordered" evidence="2">
    <location>
        <begin position="77"/>
        <end position="110"/>
    </location>
</feature>
<dbReference type="InterPro" id="IPR036869">
    <property type="entry name" value="J_dom_sf"/>
</dbReference>
<dbReference type="Gene3D" id="2.60.260.20">
    <property type="entry name" value="Urease metallochaperone UreE, N-terminal domain"/>
    <property type="match status" value="2"/>
</dbReference>
<accession>A0ABS0EY02</accession>
<reference evidence="4 5" key="1">
    <citation type="submission" date="2020-11" db="EMBL/GenBank/DDBJ databases">
        <title>WGS of Herminiimonas contaminans strain Marseille-Q4544 isolated from planarians Schmidtea mediterranea.</title>
        <authorList>
            <person name="Kangale L."/>
        </authorList>
    </citation>
    <scope>NUCLEOTIDE SEQUENCE [LARGE SCALE GENOMIC DNA]</scope>
    <source>
        <strain evidence="4 5">Marseille-Q4544</strain>
    </source>
</reference>
<name>A0ABS0EY02_9BURK</name>
<dbReference type="SUPFAM" id="SSF49493">
    <property type="entry name" value="HSP40/DnaJ peptide-binding domain"/>
    <property type="match status" value="2"/>
</dbReference>
<evidence type="ECO:0000256" key="1">
    <source>
        <dbReference type="ARBA" id="ARBA00023186"/>
    </source>
</evidence>
<dbReference type="PANTHER" id="PTHR43096">
    <property type="entry name" value="DNAJ HOMOLOG 1, MITOCHONDRIAL-RELATED"/>
    <property type="match status" value="1"/>
</dbReference>
<keyword evidence="5" id="KW-1185">Reference proteome</keyword>
<feature type="region of interest" description="Disordered" evidence="2">
    <location>
        <begin position="120"/>
        <end position="139"/>
    </location>
</feature>
<dbReference type="InterPro" id="IPR002939">
    <property type="entry name" value="DnaJ_C"/>
</dbReference>